<dbReference type="InterPro" id="IPR000595">
    <property type="entry name" value="cNMP-bd_dom"/>
</dbReference>
<keyword evidence="3" id="KW-0804">Transcription</keyword>
<accession>A0A6N6N086</accession>
<comment type="caution">
    <text evidence="6">The sequence shown here is derived from an EMBL/GenBank/DDBJ whole genome shotgun (WGS) entry which is preliminary data.</text>
</comment>
<dbReference type="Proteomes" id="UP000438699">
    <property type="component" value="Unassembled WGS sequence"/>
</dbReference>
<proteinExistence type="predicted"/>
<dbReference type="PANTHER" id="PTHR24567">
    <property type="entry name" value="CRP FAMILY TRANSCRIPTIONAL REGULATORY PROTEIN"/>
    <property type="match status" value="1"/>
</dbReference>
<dbReference type="PANTHER" id="PTHR24567:SF74">
    <property type="entry name" value="HTH-TYPE TRANSCRIPTIONAL REGULATOR ARCR"/>
    <property type="match status" value="1"/>
</dbReference>
<dbReference type="Pfam" id="PF00027">
    <property type="entry name" value="cNMP_binding"/>
    <property type="match status" value="1"/>
</dbReference>
<keyword evidence="2" id="KW-0238">DNA-binding</keyword>
<dbReference type="InterPro" id="IPR050397">
    <property type="entry name" value="Env_Response_Regulators"/>
</dbReference>
<name>A0A6N6N086_9BACT</name>
<protein>
    <submittedName>
        <fullName evidence="6">Crp/Fnr family transcriptional regulator</fullName>
    </submittedName>
</protein>
<dbReference type="Gene3D" id="2.60.120.10">
    <property type="entry name" value="Jelly Rolls"/>
    <property type="match status" value="1"/>
</dbReference>
<reference evidence="6 7" key="1">
    <citation type="journal article" date="2017" name="Int. J. Syst. Evol. Microbiol.">
        <title>Desulfovibrio senegalensis sp. nov., a mesophilic sulfate reducer isolated from marine sediment.</title>
        <authorList>
            <person name="Thioye A."/>
            <person name="Gam Z.B.A."/>
            <person name="Mbengue M."/>
            <person name="Cayol J.L."/>
            <person name="Joseph-Bartoli M."/>
            <person name="Toure-Kane C."/>
            <person name="Labat M."/>
        </authorList>
    </citation>
    <scope>NUCLEOTIDE SEQUENCE [LARGE SCALE GENOMIC DNA]</scope>
    <source>
        <strain evidence="6 7">DSM 101509</strain>
    </source>
</reference>
<evidence type="ECO:0000259" key="5">
    <source>
        <dbReference type="PROSITE" id="PS51063"/>
    </source>
</evidence>
<dbReference type="InterPro" id="IPR018490">
    <property type="entry name" value="cNMP-bd_dom_sf"/>
</dbReference>
<dbReference type="EMBL" id="WAIE01000005">
    <property type="protein sequence ID" value="KAB1441127.1"/>
    <property type="molecule type" value="Genomic_DNA"/>
</dbReference>
<dbReference type="GO" id="GO:0003700">
    <property type="term" value="F:DNA-binding transcription factor activity"/>
    <property type="evidence" value="ECO:0007669"/>
    <property type="project" value="TreeGrafter"/>
</dbReference>
<dbReference type="SUPFAM" id="SSF46785">
    <property type="entry name" value="Winged helix' DNA-binding domain"/>
    <property type="match status" value="1"/>
</dbReference>
<dbReference type="SUPFAM" id="SSF51206">
    <property type="entry name" value="cAMP-binding domain-like"/>
    <property type="match status" value="1"/>
</dbReference>
<dbReference type="RefSeq" id="WP_151151382.1">
    <property type="nucleotide sequence ID" value="NZ_WAIE01000005.1"/>
</dbReference>
<keyword evidence="1" id="KW-0805">Transcription regulation</keyword>
<dbReference type="GO" id="GO:0003677">
    <property type="term" value="F:DNA binding"/>
    <property type="evidence" value="ECO:0007669"/>
    <property type="project" value="UniProtKB-KW"/>
</dbReference>
<dbReference type="InterPro" id="IPR014710">
    <property type="entry name" value="RmlC-like_jellyroll"/>
</dbReference>
<evidence type="ECO:0000313" key="6">
    <source>
        <dbReference type="EMBL" id="KAB1441127.1"/>
    </source>
</evidence>
<dbReference type="Pfam" id="PF13545">
    <property type="entry name" value="HTH_Crp_2"/>
    <property type="match status" value="1"/>
</dbReference>
<evidence type="ECO:0000256" key="1">
    <source>
        <dbReference type="ARBA" id="ARBA00023015"/>
    </source>
</evidence>
<evidence type="ECO:0000313" key="7">
    <source>
        <dbReference type="Proteomes" id="UP000438699"/>
    </source>
</evidence>
<evidence type="ECO:0000256" key="3">
    <source>
        <dbReference type="ARBA" id="ARBA00023163"/>
    </source>
</evidence>
<dbReference type="PROSITE" id="PS51063">
    <property type="entry name" value="HTH_CRP_2"/>
    <property type="match status" value="1"/>
</dbReference>
<dbReference type="InterPro" id="IPR036388">
    <property type="entry name" value="WH-like_DNA-bd_sf"/>
</dbReference>
<dbReference type="PROSITE" id="PS50042">
    <property type="entry name" value="CNMP_BINDING_3"/>
    <property type="match status" value="1"/>
</dbReference>
<organism evidence="6 7">
    <name type="scientific">Pseudodesulfovibrio senegalensis</name>
    <dbReference type="NCBI Taxonomy" id="1721087"/>
    <lineage>
        <taxon>Bacteria</taxon>
        <taxon>Pseudomonadati</taxon>
        <taxon>Thermodesulfobacteriota</taxon>
        <taxon>Desulfovibrionia</taxon>
        <taxon>Desulfovibrionales</taxon>
        <taxon>Desulfovibrionaceae</taxon>
    </lineage>
</organism>
<dbReference type="InterPro" id="IPR036390">
    <property type="entry name" value="WH_DNA-bd_sf"/>
</dbReference>
<feature type="domain" description="HTH crp-type" evidence="5">
    <location>
        <begin position="149"/>
        <end position="217"/>
    </location>
</feature>
<dbReference type="SMART" id="SM00100">
    <property type="entry name" value="cNMP"/>
    <property type="match status" value="1"/>
</dbReference>
<gene>
    <name evidence="6" type="ORF">F8A88_11890</name>
</gene>
<feature type="domain" description="Cyclic nucleotide-binding" evidence="4">
    <location>
        <begin position="15"/>
        <end position="135"/>
    </location>
</feature>
<evidence type="ECO:0000259" key="4">
    <source>
        <dbReference type="PROSITE" id="PS50042"/>
    </source>
</evidence>
<dbReference type="CDD" id="cd00038">
    <property type="entry name" value="CAP_ED"/>
    <property type="match status" value="1"/>
</dbReference>
<dbReference type="GO" id="GO:0005829">
    <property type="term" value="C:cytosol"/>
    <property type="evidence" value="ECO:0007669"/>
    <property type="project" value="TreeGrafter"/>
</dbReference>
<dbReference type="InterPro" id="IPR012318">
    <property type="entry name" value="HTH_CRP"/>
</dbReference>
<dbReference type="Gene3D" id="1.10.10.10">
    <property type="entry name" value="Winged helix-like DNA-binding domain superfamily/Winged helix DNA-binding domain"/>
    <property type="match status" value="1"/>
</dbReference>
<dbReference type="OrthoDB" id="892842at2"/>
<evidence type="ECO:0000256" key="2">
    <source>
        <dbReference type="ARBA" id="ARBA00023125"/>
    </source>
</evidence>
<keyword evidence="7" id="KW-1185">Reference proteome</keyword>
<dbReference type="AlphaFoldDB" id="A0A6N6N086"/>
<sequence>MTGQNTLQSVKSVSIFKDIPEEKQKRLAEIVVQKGYRKGEVIFEADTPASGFYAVISGKVKIYRNSPSGKEQILNIFKTGENFAEVPVFEGTTFPVHAQTLENSILLYVPRVEFARIIASDPDLAMTMMAQLSSRLRILVNKIEDLSLKEAPARVAAHLLLLAGSRESATFTLDLPKGQVAFYLGTIQETLSRILKRFVKDEIIAMNGKEITILDKQALNKIAEQGR</sequence>
<dbReference type="SMART" id="SM00419">
    <property type="entry name" value="HTH_CRP"/>
    <property type="match status" value="1"/>
</dbReference>